<sequence length="1174" mass="131918">MLANVSHSPVWRSQGYVCLACRRQQLRIHRQQRRSNSETQHTSTSAGGDSWFDTLNDISDSFSTPRSIRSNPEPAPKVTKRAEAKGRKDPFDDFRNSLEFKVESPRGTRPPTVSKLIKTLKGLRQSASAKPSTHRAKRRQRRASQETAQDVYADSPTVPEATKSTGGMVSMDALIEQLKEIQQEKASEDDERLSWTKAAQDLMEMGEKEKDDEDGGDVAAEESGLRPLPAFNVTKTRRSFRPTAAAGDTTQGRTSKMPNQLKDAPASETSADSIAKYKAKTSPAASGLGGRLEDSEREPVSMRARWLKQQKQAFPYGVQRQTPATSTSSVSFDSLRRSDKLSYATPVESKTSSPFGLGFASWRSQAAGNTKVEANRSDDSQSAAKSQDEVLSKGKLPDMDSLRASLQALNKVEKVPKVAEQGTRYQPVVESRAESAIEGNLDTGTVKAHESLASLYRVRYSSPRQDSSMSGPTQKMINPPSKTEAVEAGHTIAARVVRHQSSVPPMPAGQTIADAMRDGRDAKQDSGSTPPQSPPSGADPPQKSQASSEQIVSLDPSDVEVKPLDIPQPHVPYLGYGLDRVLFNPGVYQLQDPTSRVYNFDPYLQDIMPVTDFDFNALKAYKTSSQDEALSELANKEGKRYIGSTSSMTSSLAHFHYLLSNFRPINTTMYSREFSKSDPRDTFTEINRAPSAIFLRWKNGTYAIDADKEYDGGNVLMLLGKSMELLLTLPKDDYERYRKSDPRQVPEEQRAAPESYQYTTMRDFLMRSQLDACDPRLPGNGTFDVKTRAVVSIRMSASDYKPMTGYELFNLQGKWGSYEKEYYDMTRSTMLKYMLQARMGRMNGIFVAYHNVKRIFGFQYIPMHEMDRALHGQTDTCLGDKEFRASLDMMNEIFNKATAKFPNQSLRFHFETRPERDDMPTALHVFAEPMTENEIDTIQNSQKAKIAAFERDIMGKENQRAVDEDNENLSLGFGSGNTVEAESSDPIMDDNTTNETNNDDVALGKETSTVHSTEAPADRVFLNSIATQDDTLKPLFYATVIVQSKVDGEYLKGDRPTDLKKNQKWEIDYILKEYEISRHQWALYEDSKARRRHAFYDGSDDDDADVDAQSDKGFNSYLHFLRQMSQRGAEIRAKVDKMDAGKEVVTVEKPLPREREVIERVEDYMEWMYREKDV</sequence>
<evidence type="ECO:0000313" key="3">
    <source>
        <dbReference type="Proteomes" id="UP000016933"/>
    </source>
</evidence>
<feature type="region of interest" description="Disordered" evidence="1">
    <location>
        <begin position="461"/>
        <end position="482"/>
    </location>
</feature>
<feature type="compositionally biased region" description="Low complexity" evidence="1">
    <location>
        <begin position="989"/>
        <end position="1000"/>
    </location>
</feature>
<dbReference type="InterPro" id="IPR013943">
    <property type="entry name" value="Pet127"/>
</dbReference>
<dbReference type="OMA" id="TEINRAP"/>
<accession>M2YM85</accession>
<dbReference type="Proteomes" id="UP000016933">
    <property type="component" value="Unassembled WGS sequence"/>
</dbReference>
<feature type="region of interest" description="Disordered" evidence="1">
    <location>
        <begin position="967"/>
        <end position="1001"/>
    </location>
</feature>
<name>M2YM85_DOTSN</name>
<evidence type="ECO:0000256" key="1">
    <source>
        <dbReference type="SAM" id="MobiDB-lite"/>
    </source>
</evidence>
<dbReference type="OrthoDB" id="10249045at2759"/>
<feature type="compositionally biased region" description="Basic residues" evidence="1">
    <location>
        <begin position="132"/>
        <end position="142"/>
    </location>
</feature>
<keyword evidence="3" id="KW-1185">Reference proteome</keyword>
<feature type="compositionally biased region" description="Polar residues" evidence="1">
    <location>
        <begin position="37"/>
        <end position="47"/>
    </location>
</feature>
<feature type="compositionally biased region" description="Basic and acidic residues" evidence="1">
    <location>
        <begin position="291"/>
        <end position="300"/>
    </location>
</feature>
<dbReference type="GO" id="GO:0000964">
    <property type="term" value="P:mitochondrial RNA 5'-end processing"/>
    <property type="evidence" value="ECO:0007669"/>
    <property type="project" value="TreeGrafter"/>
</dbReference>
<dbReference type="GO" id="GO:0005740">
    <property type="term" value="C:mitochondrial envelope"/>
    <property type="evidence" value="ECO:0007669"/>
    <property type="project" value="TreeGrafter"/>
</dbReference>
<evidence type="ECO:0008006" key="4">
    <source>
        <dbReference type="Google" id="ProtNLM"/>
    </source>
</evidence>
<reference evidence="2 3" key="2">
    <citation type="journal article" date="2012" name="PLoS Pathog.">
        <title>Diverse lifestyles and strategies of plant pathogenesis encoded in the genomes of eighteen Dothideomycetes fungi.</title>
        <authorList>
            <person name="Ohm R.A."/>
            <person name="Feau N."/>
            <person name="Henrissat B."/>
            <person name="Schoch C.L."/>
            <person name="Horwitz B.A."/>
            <person name="Barry K.W."/>
            <person name="Condon B.J."/>
            <person name="Copeland A.C."/>
            <person name="Dhillon B."/>
            <person name="Glaser F."/>
            <person name="Hesse C.N."/>
            <person name="Kosti I."/>
            <person name="LaButti K."/>
            <person name="Lindquist E.A."/>
            <person name="Lucas S."/>
            <person name="Salamov A.A."/>
            <person name="Bradshaw R.E."/>
            <person name="Ciuffetti L."/>
            <person name="Hamelin R.C."/>
            <person name="Kema G.H.J."/>
            <person name="Lawrence C."/>
            <person name="Scott J.A."/>
            <person name="Spatafora J.W."/>
            <person name="Turgeon B.G."/>
            <person name="de Wit P.J.G.M."/>
            <person name="Zhong S."/>
            <person name="Goodwin S.B."/>
            <person name="Grigoriev I.V."/>
        </authorList>
    </citation>
    <scope>NUCLEOTIDE SEQUENCE [LARGE SCALE GENOMIC DNA]</scope>
    <source>
        <strain evidence="3">NZE10 / CBS 128990</strain>
    </source>
</reference>
<feature type="compositionally biased region" description="Basic and acidic residues" evidence="1">
    <location>
        <begin position="80"/>
        <end position="106"/>
    </location>
</feature>
<dbReference type="PANTHER" id="PTHR31014:SF0">
    <property type="entry name" value="MITOCHONDRIAL TRANSLATION SYSTEM COMPONENT PET127-RELATED"/>
    <property type="match status" value="1"/>
</dbReference>
<feature type="compositionally biased region" description="Polar residues" evidence="1">
    <location>
        <begin position="462"/>
        <end position="476"/>
    </location>
</feature>
<dbReference type="EMBL" id="KB446540">
    <property type="protein sequence ID" value="EME43015.1"/>
    <property type="molecule type" value="Genomic_DNA"/>
</dbReference>
<dbReference type="HOGENOM" id="CLU_273742_0_0_1"/>
<feature type="region of interest" description="Disordered" evidence="1">
    <location>
        <begin position="518"/>
        <end position="553"/>
    </location>
</feature>
<feature type="region of interest" description="Disordered" evidence="1">
    <location>
        <begin position="206"/>
        <end position="398"/>
    </location>
</feature>
<dbReference type="AlphaFoldDB" id="M2YM85"/>
<dbReference type="Pfam" id="PF08634">
    <property type="entry name" value="Pet127"/>
    <property type="match status" value="1"/>
</dbReference>
<dbReference type="eggNOG" id="ENOG502QPU6">
    <property type="taxonomic scope" value="Eukaryota"/>
</dbReference>
<gene>
    <name evidence="2" type="ORF">DOTSEDRAFT_72422</name>
</gene>
<proteinExistence type="predicted"/>
<evidence type="ECO:0000313" key="2">
    <source>
        <dbReference type="EMBL" id="EME43015.1"/>
    </source>
</evidence>
<feature type="region of interest" description="Disordered" evidence="1">
    <location>
        <begin position="29"/>
        <end position="165"/>
    </location>
</feature>
<feature type="compositionally biased region" description="Basic and acidic residues" evidence="1">
    <location>
        <begin position="386"/>
        <end position="398"/>
    </location>
</feature>
<dbReference type="PANTHER" id="PTHR31014">
    <property type="entry name" value="MITOCHONDRIAL TRANSLATION SYSTEM COMPONENT PET127-RELATED"/>
    <property type="match status" value="1"/>
</dbReference>
<feature type="compositionally biased region" description="Acidic residues" evidence="1">
    <location>
        <begin position="210"/>
        <end position="220"/>
    </location>
</feature>
<protein>
    <recommendedName>
        <fullName evidence="4">Pet127-domain-containing protein</fullName>
    </recommendedName>
</protein>
<organism evidence="2 3">
    <name type="scientific">Dothistroma septosporum (strain NZE10 / CBS 128990)</name>
    <name type="common">Red band needle blight fungus</name>
    <name type="synonym">Mycosphaerella pini</name>
    <dbReference type="NCBI Taxonomy" id="675120"/>
    <lineage>
        <taxon>Eukaryota</taxon>
        <taxon>Fungi</taxon>
        <taxon>Dikarya</taxon>
        <taxon>Ascomycota</taxon>
        <taxon>Pezizomycotina</taxon>
        <taxon>Dothideomycetes</taxon>
        <taxon>Dothideomycetidae</taxon>
        <taxon>Mycosphaerellales</taxon>
        <taxon>Mycosphaerellaceae</taxon>
        <taxon>Dothistroma</taxon>
    </lineage>
</organism>
<feature type="compositionally biased region" description="Polar residues" evidence="1">
    <location>
        <begin position="56"/>
        <end position="70"/>
    </location>
</feature>
<dbReference type="STRING" id="675120.M2YM85"/>
<feature type="compositionally biased region" description="Polar residues" evidence="1">
    <location>
        <begin position="248"/>
        <end position="258"/>
    </location>
</feature>
<feature type="compositionally biased region" description="Polar residues" evidence="1">
    <location>
        <begin position="319"/>
        <end position="332"/>
    </location>
</feature>
<reference evidence="3" key="1">
    <citation type="journal article" date="2012" name="PLoS Genet.">
        <title>The genomes of the fungal plant pathogens Cladosporium fulvum and Dothistroma septosporum reveal adaptation to different hosts and lifestyles but also signatures of common ancestry.</title>
        <authorList>
            <person name="de Wit P.J.G.M."/>
            <person name="van der Burgt A."/>
            <person name="Oekmen B."/>
            <person name="Stergiopoulos I."/>
            <person name="Abd-Elsalam K.A."/>
            <person name="Aerts A.L."/>
            <person name="Bahkali A.H."/>
            <person name="Beenen H.G."/>
            <person name="Chettri P."/>
            <person name="Cox M.P."/>
            <person name="Datema E."/>
            <person name="de Vries R.P."/>
            <person name="Dhillon B."/>
            <person name="Ganley A.R."/>
            <person name="Griffiths S.A."/>
            <person name="Guo Y."/>
            <person name="Hamelin R.C."/>
            <person name="Henrissat B."/>
            <person name="Kabir M.S."/>
            <person name="Jashni M.K."/>
            <person name="Kema G."/>
            <person name="Klaubauf S."/>
            <person name="Lapidus A."/>
            <person name="Levasseur A."/>
            <person name="Lindquist E."/>
            <person name="Mehrabi R."/>
            <person name="Ohm R.A."/>
            <person name="Owen T.J."/>
            <person name="Salamov A."/>
            <person name="Schwelm A."/>
            <person name="Schijlen E."/>
            <person name="Sun H."/>
            <person name="van den Burg H.A."/>
            <person name="van Ham R.C.H.J."/>
            <person name="Zhang S."/>
            <person name="Goodwin S.B."/>
            <person name="Grigoriev I.V."/>
            <person name="Collemare J."/>
            <person name="Bradshaw R.E."/>
        </authorList>
    </citation>
    <scope>NUCLEOTIDE SEQUENCE [LARGE SCALE GENOMIC DNA]</scope>
    <source>
        <strain evidence="3">NZE10 / CBS 128990</strain>
    </source>
</reference>